<feature type="transmembrane region" description="Helical" evidence="6">
    <location>
        <begin position="131"/>
        <end position="151"/>
    </location>
</feature>
<evidence type="ECO:0000256" key="1">
    <source>
        <dbReference type="ARBA" id="ARBA00004651"/>
    </source>
</evidence>
<dbReference type="InterPro" id="IPR032816">
    <property type="entry name" value="VTT_dom"/>
</dbReference>
<dbReference type="STRING" id="857293.CAAU_2316"/>
<evidence type="ECO:0000256" key="6">
    <source>
        <dbReference type="RuleBase" id="RU366058"/>
    </source>
</evidence>
<feature type="transmembrane region" description="Helical" evidence="6">
    <location>
        <begin position="15"/>
        <end position="32"/>
    </location>
</feature>
<dbReference type="Proteomes" id="UP000007652">
    <property type="component" value="Unassembled WGS sequence"/>
</dbReference>
<evidence type="ECO:0000313" key="8">
    <source>
        <dbReference type="EMBL" id="CCJ34400.1"/>
    </source>
</evidence>
<comment type="caution">
    <text evidence="8">The sequence shown here is derived from an EMBL/GenBank/DDBJ whole genome shotgun (WGS) entry which is preliminary data.</text>
</comment>
<dbReference type="EMBL" id="CAKP01000122">
    <property type="protein sequence ID" value="CCJ34400.1"/>
    <property type="molecule type" value="Genomic_DNA"/>
</dbReference>
<dbReference type="RefSeq" id="WP_008909654.1">
    <property type="nucleotide sequence ID" value="NZ_CAKP01000122.1"/>
</dbReference>
<keyword evidence="4 6" id="KW-1133">Transmembrane helix</keyword>
<dbReference type="GO" id="GO:0005886">
    <property type="term" value="C:plasma membrane"/>
    <property type="evidence" value="ECO:0007669"/>
    <property type="project" value="UniProtKB-SubCell"/>
</dbReference>
<keyword evidence="2 6" id="KW-1003">Cell membrane</keyword>
<dbReference type="PANTHER" id="PTHR12677">
    <property type="entry name" value="GOLGI APPARATUS MEMBRANE PROTEIN TVP38-RELATED"/>
    <property type="match status" value="1"/>
</dbReference>
<dbReference type="PANTHER" id="PTHR12677:SF59">
    <property type="entry name" value="GOLGI APPARATUS MEMBRANE PROTEIN TVP38-RELATED"/>
    <property type="match status" value="1"/>
</dbReference>
<proteinExistence type="inferred from homology"/>
<feature type="transmembrane region" description="Helical" evidence="6">
    <location>
        <begin position="78"/>
        <end position="104"/>
    </location>
</feature>
<evidence type="ECO:0000256" key="4">
    <source>
        <dbReference type="ARBA" id="ARBA00022989"/>
    </source>
</evidence>
<evidence type="ECO:0000256" key="2">
    <source>
        <dbReference type="ARBA" id="ARBA00022475"/>
    </source>
</evidence>
<name>I7K9T1_9CLOT</name>
<reference evidence="8 9" key="1">
    <citation type="journal article" date="2011" name="J. Bacteriol.">
        <title>Draft genome sequence of Caloramator australicus strain RC3T, a thermoanaerobe from the Great Artesian Basin of Australia.</title>
        <authorList>
            <person name="Ogg C.D."/>
            <person name="Patel B.K.C."/>
        </authorList>
    </citation>
    <scope>NUCLEOTIDE SEQUENCE [LARGE SCALE GENOMIC DNA]</scope>
    <source>
        <strain evidence="8 9">RC3</strain>
    </source>
</reference>
<accession>I7K9T1</accession>
<keyword evidence="9" id="KW-1185">Reference proteome</keyword>
<dbReference type="AlphaFoldDB" id="I7K9T1"/>
<organism evidence="8 9">
    <name type="scientific">Caloramator australicus RC3</name>
    <dbReference type="NCBI Taxonomy" id="857293"/>
    <lineage>
        <taxon>Bacteria</taxon>
        <taxon>Bacillati</taxon>
        <taxon>Bacillota</taxon>
        <taxon>Clostridia</taxon>
        <taxon>Eubacteriales</taxon>
        <taxon>Clostridiaceae</taxon>
        <taxon>Caloramator</taxon>
    </lineage>
</organism>
<dbReference type="InterPro" id="IPR015414">
    <property type="entry name" value="TMEM64"/>
</dbReference>
<feature type="transmembrane region" description="Helical" evidence="6">
    <location>
        <begin position="193"/>
        <end position="210"/>
    </location>
</feature>
<feature type="domain" description="VTT" evidence="7">
    <location>
        <begin position="68"/>
        <end position="183"/>
    </location>
</feature>
<dbReference type="Pfam" id="PF09335">
    <property type="entry name" value="VTT_dom"/>
    <property type="match status" value="1"/>
</dbReference>
<dbReference type="eggNOG" id="COG0398">
    <property type="taxonomic scope" value="Bacteria"/>
</dbReference>
<protein>
    <recommendedName>
        <fullName evidence="6">TVP38/TMEM64 family membrane protein</fullName>
    </recommendedName>
</protein>
<feature type="transmembrane region" description="Helical" evidence="6">
    <location>
        <begin position="163"/>
        <end position="181"/>
    </location>
</feature>
<feature type="transmembrane region" description="Helical" evidence="6">
    <location>
        <begin position="53"/>
        <end position="72"/>
    </location>
</feature>
<evidence type="ECO:0000256" key="3">
    <source>
        <dbReference type="ARBA" id="ARBA00022692"/>
    </source>
</evidence>
<keyword evidence="5 6" id="KW-0472">Membrane</keyword>
<evidence type="ECO:0000259" key="7">
    <source>
        <dbReference type="Pfam" id="PF09335"/>
    </source>
</evidence>
<evidence type="ECO:0000256" key="5">
    <source>
        <dbReference type="ARBA" id="ARBA00023136"/>
    </source>
</evidence>
<gene>
    <name evidence="8" type="ORF">CAAU_2316</name>
</gene>
<evidence type="ECO:0000313" key="9">
    <source>
        <dbReference type="Proteomes" id="UP000007652"/>
    </source>
</evidence>
<sequence length="234" mass="26537">MHKEVIGEKSIKRNVLIILLFLSISLFLLIKYQLYDINKLRGIIGYNKVIAPFIFLILCTVRPLLLLPVGIFSTLGGLIFGALLGTFYTLVGSILGSIIAYFLAKKFGKDLVDRLLKGRYSRIKINSKENGFIITFILRVVPILPFDAVSYICGISNITFKDYLLGTIIGIIPGTFIYSYFGSSLKNIKSKKFYIAILLLLLLSLIPFIYKRYSTKIKAVEFEEDNDRLTKKIK</sequence>
<comment type="subcellular location">
    <subcellularLocation>
        <location evidence="1 6">Cell membrane</location>
        <topology evidence="1 6">Multi-pass membrane protein</topology>
    </subcellularLocation>
</comment>
<keyword evidence="3 6" id="KW-0812">Transmembrane</keyword>
<comment type="similarity">
    <text evidence="6">Belongs to the TVP38/TMEM64 family.</text>
</comment>